<proteinExistence type="predicted"/>
<dbReference type="Proteomes" id="UP000322840">
    <property type="component" value="Segment"/>
</dbReference>
<gene>
    <name evidence="1" type="ORF">CPT_Saba_025</name>
</gene>
<sequence>MELNNAEAQQEQRLRRDTVALSTRSTIGVAELKEELMSVLGAYVRGVSDNLSDLSSLYSEKEMHDKAQEVDAVQVHALTRMSVCEDKIIELVAHLESAHSTIKSKLGSF</sequence>
<name>A0A5B9N5L3_9CAUD</name>
<accession>A0A5B9N5L3</accession>
<organism evidence="1 2">
    <name type="scientific">Proteus phage Saba</name>
    <dbReference type="NCBI Taxonomy" id="2596672"/>
    <lineage>
        <taxon>Viruses</taxon>
        <taxon>Duplodnaviria</taxon>
        <taxon>Heunggongvirae</taxon>
        <taxon>Uroviricota</taxon>
        <taxon>Caudoviricetes</taxon>
        <taxon>Casjensviridae</taxon>
        <taxon>Cenphatecvirus</taxon>
        <taxon>Cenphatecvirus saba</taxon>
    </lineage>
</organism>
<reference evidence="2" key="1">
    <citation type="submission" date="2019-06" db="EMBL/GenBank/DDBJ databases">
        <title>The Complete Genome of Proteus mirabilis Siphophage Saba.</title>
        <authorList>
            <person name="Nyugen J."/>
            <person name="Harb L."/>
            <person name="Moreland R."/>
            <person name="Liu M."/>
            <person name="Ramsey J."/>
        </authorList>
    </citation>
    <scope>NUCLEOTIDE SEQUENCE [LARGE SCALE GENOMIC DNA]</scope>
</reference>
<evidence type="ECO:0000313" key="1">
    <source>
        <dbReference type="EMBL" id="QEG09398.1"/>
    </source>
</evidence>
<protein>
    <submittedName>
        <fullName evidence="1">Uncharacterized protein</fullName>
    </submittedName>
</protein>
<keyword evidence="2" id="KW-1185">Reference proteome</keyword>
<dbReference type="EMBL" id="MN062188">
    <property type="protein sequence ID" value="QEG09398.1"/>
    <property type="molecule type" value="Genomic_DNA"/>
</dbReference>
<evidence type="ECO:0000313" key="2">
    <source>
        <dbReference type="Proteomes" id="UP000322840"/>
    </source>
</evidence>